<reference evidence="2 3" key="1">
    <citation type="submission" date="2023-08" db="EMBL/GenBank/DDBJ databases">
        <authorList>
            <person name="Palmer J.M."/>
        </authorList>
    </citation>
    <scope>NUCLEOTIDE SEQUENCE [LARGE SCALE GENOMIC DNA]</scope>
    <source>
        <strain evidence="2 3">TWF481</strain>
    </source>
</reference>
<feature type="domain" description="Gfd2/YDR514C-like C-terminal" evidence="1">
    <location>
        <begin position="39"/>
        <end position="229"/>
    </location>
</feature>
<dbReference type="Gene3D" id="3.30.420.10">
    <property type="entry name" value="Ribonuclease H-like superfamily/Ribonuclease H"/>
    <property type="match status" value="1"/>
</dbReference>
<organism evidence="2 3">
    <name type="scientific">Arthrobotrys musiformis</name>
    <dbReference type="NCBI Taxonomy" id="47236"/>
    <lineage>
        <taxon>Eukaryota</taxon>
        <taxon>Fungi</taxon>
        <taxon>Dikarya</taxon>
        <taxon>Ascomycota</taxon>
        <taxon>Pezizomycotina</taxon>
        <taxon>Orbiliomycetes</taxon>
        <taxon>Orbiliales</taxon>
        <taxon>Orbiliaceae</taxon>
        <taxon>Arthrobotrys</taxon>
    </lineage>
</organism>
<dbReference type="Pfam" id="PF21762">
    <property type="entry name" value="DEDDh_C"/>
    <property type="match status" value="1"/>
</dbReference>
<name>A0AAV9VU60_9PEZI</name>
<dbReference type="InterPro" id="IPR012337">
    <property type="entry name" value="RNaseH-like_sf"/>
</dbReference>
<proteinExistence type="predicted"/>
<keyword evidence="3" id="KW-1185">Reference proteome</keyword>
<dbReference type="Proteomes" id="UP001370758">
    <property type="component" value="Unassembled WGS sequence"/>
</dbReference>
<dbReference type="EMBL" id="JAVHJL010000010">
    <property type="protein sequence ID" value="KAK6496756.1"/>
    <property type="molecule type" value="Genomic_DNA"/>
</dbReference>
<sequence>MAQTDITNVSARYGDIRTLQAVLGLLDPLFFKSEIQDAVFITIDFENGDRIISNESLETINSQIGVAVLNTKEFFSSSLESDDGYDSDNDIRSYNFSTGTEQSRYKASRRFLFGTSVSVNKENKYEILKYRMQLMIQSETKNIFLVGHDLTSDLRAFLNLYPGFEKKYPRYKILDTQRIAGDILPRLYPGLSQSNKNYSLRRVLTFFNCPFKQLHCAGNDANYTLRILLLLAVYYTLKNGSVVTDEQEEIVKKLKKAAYAPLPVSETPFHVAAVDWRQRRSEKKMPTCLQQQNPGRVEKVRTEGTRKREVAKLFAAWSE</sequence>
<dbReference type="InterPro" id="IPR036397">
    <property type="entry name" value="RNaseH_sf"/>
</dbReference>
<gene>
    <name evidence="2" type="ORF">TWF481_001744</name>
</gene>
<evidence type="ECO:0000313" key="2">
    <source>
        <dbReference type="EMBL" id="KAK6496756.1"/>
    </source>
</evidence>
<dbReference type="InterPro" id="IPR040151">
    <property type="entry name" value="Gfd2/YDR514C-like"/>
</dbReference>
<dbReference type="PANTHER" id="PTHR28083:SF1">
    <property type="entry name" value="GOOD FOR FULL DBP5 ACTIVITY PROTEIN 2"/>
    <property type="match status" value="1"/>
</dbReference>
<comment type="caution">
    <text evidence="2">The sequence shown here is derived from an EMBL/GenBank/DDBJ whole genome shotgun (WGS) entry which is preliminary data.</text>
</comment>
<dbReference type="SUPFAM" id="SSF53098">
    <property type="entry name" value="Ribonuclease H-like"/>
    <property type="match status" value="1"/>
</dbReference>
<accession>A0AAV9VU60</accession>
<evidence type="ECO:0000259" key="1">
    <source>
        <dbReference type="Pfam" id="PF21762"/>
    </source>
</evidence>
<dbReference type="AlphaFoldDB" id="A0AAV9VU60"/>
<dbReference type="InterPro" id="IPR048519">
    <property type="entry name" value="Gfd2/YDR514C-like_C"/>
</dbReference>
<evidence type="ECO:0000313" key="3">
    <source>
        <dbReference type="Proteomes" id="UP001370758"/>
    </source>
</evidence>
<dbReference type="GO" id="GO:0003676">
    <property type="term" value="F:nucleic acid binding"/>
    <property type="evidence" value="ECO:0007669"/>
    <property type="project" value="InterPro"/>
</dbReference>
<protein>
    <recommendedName>
        <fullName evidence="1">Gfd2/YDR514C-like C-terminal domain-containing protein</fullName>
    </recommendedName>
</protein>
<dbReference type="PANTHER" id="PTHR28083">
    <property type="entry name" value="GOOD FOR FULL DBP5 ACTIVITY PROTEIN 2"/>
    <property type="match status" value="1"/>
</dbReference>